<evidence type="ECO:0000256" key="3">
    <source>
        <dbReference type="ARBA" id="ARBA00022989"/>
    </source>
</evidence>
<evidence type="ECO:0000256" key="5">
    <source>
        <dbReference type="ARBA" id="ARBA00034125"/>
    </source>
</evidence>
<feature type="transmembrane region" description="Helical" evidence="6">
    <location>
        <begin position="232"/>
        <end position="251"/>
    </location>
</feature>
<evidence type="ECO:0000256" key="6">
    <source>
        <dbReference type="SAM" id="Phobius"/>
    </source>
</evidence>
<evidence type="ECO:0000259" key="7">
    <source>
        <dbReference type="Pfam" id="PF06738"/>
    </source>
</evidence>
<dbReference type="Proteomes" id="UP000232721">
    <property type="component" value="Chromosome"/>
</dbReference>
<dbReference type="PANTHER" id="PTHR31082">
    <property type="entry name" value="PHEROMONE-REGULATED MEMBRANE PROTEIN 10"/>
    <property type="match status" value="1"/>
</dbReference>
<dbReference type="Pfam" id="PF12821">
    <property type="entry name" value="ThrE_2"/>
    <property type="match status" value="1"/>
</dbReference>
<feature type="transmembrane region" description="Helical" evidence="6">
    <location>
        <begin position="263"/>
        <end position="282"/>
    </location>
</feature>
<dbReference type="InterPro" id="IPR024528">
    <property type="entry name" value="ThrE_2"/>
</dbReference>
<feature type="transmembrane region" description="Helical" evidence="6">
    <location>
        <begin position="136"/>
        <end position="156"/>
    </location>
</feature>
<evidence type="ECO:0000256" key="2">
    <source>
        <dbReference type="ARBA" id="ARBA00022692"/>
    </source>
</evidence>
<feature type="transmembrane region" description="Helical" evidence="6">
    <location>
        <begin position="289"/>
        <end position="306"/>
    </location>
</feature>
<keyword evidence="3 6" id="KW-1133">Transmembrane helix</keyword>
<protein>
    <recommendedName>
        <fullName evidence="11">Threonine/serine exporter-like N-terminal domain-containing protein</fullName>
    </recommendedName>
</protein>
<feature type="transmembrane region" description="Helical" evidence="6">
    <location>
        <begin position="168"/>
        <end position="185"/>
    </location>
</feature>
<evidence type="ECO:0000259" key="8">
    <source>
        <dbReference type="Pfam" id="PF12821"/>
    </source>
</evidence>
<feature type="transmembrane region" description="Helical" evidence="6">
    <location>
        <begin position="191"/>
        <end position="211"/>
    </location>
</feature>
<feature type="domain" description="Threonine/Serine exporter ThrE" evidence="8">
    <location>
        <begin position="271"/>
        <end position="392"/>
    </location>
</feature>
<feature type="transmembrane region" description="Helical" evidence="6">
    <location>
        <begin position="378"/>
        <end position="395"/>
    </location>
</feature>
<dbReference type="RefSeq" id="WP_165734002.1">
    <property type="nucleotide sequence ID" value="NZ_CP019336.1"/>
</dbReference>
<feature type="transmembrane region" description="Helical" evidence="6">
    <location>
        <begin position="312"/>
        <end position="331"/>
    </location>
</feature>
<keyword evidence="2 6" id="KW-0812">Transmembrane</keyword>
<dbReference type="InterPro" id="IPR010619">
    <property type="entry name" value="ThrE-like_N"/>
</dbReference>
<name>A0ABN5F5U2_9FLAO</name>
<accession>A0ABN5F5U2</accession>
<dbReference type="PANTHER" id="PTHR31082:SF4">
    <property type="entry name" value="PHEROMONE-REGULATED MEMBRANE PROTEIN 10"/>
    <property type="match status" value="1"/>
</dbReference>
<comment type="subcellular location">
    <subcellularLocation>
        <location evidence="1">Membrane</location>
        <topology evidence="1">Multi-pass membrane protein</topology>
    </subcellularLocation>
</comment>
<keyword evidence="10" id="KW-1185">Reference proteome</keyword>
<sequence>MRVPKKYQFIVEIGKALHIYGIPSYKIQSYLTQVAKTKGITGSFMDLPTWVNYVFYDEKNSYNYVECIPPGSLNLGAFSRIDELTNKVIDSGMEVDEIDKELKIIHAKTKEVNHFILTLAYAFAAGSFSLMIGTNWISFAFSILLGSLTYLFVYLANKSKYVESVLESLCALVVTIFACLLTFIFPDFNLGLTILASIIIFIPGLAITTALEEITSKSLVAGGAKLFDAMVVLFKQFFGVILGLGLMTSLLDIDLTHYESNMPQWTIFCAIPIFSICTLPIFQVRKKDMFFGILTGIFAFFITVFLSSGLGILVSTFIGTLTVVGISRIFGRISKTPKSVYLTQGIIMLVPGSKSFMGLSNSFFNPSITASANLFEEVTFILMAIIGGLLFAGTFRERKPKEHHFKSH</sequence>
<evidence type="ECO:0000313" key="10">
    <source>
        <dbReference type="Proteomes" id="UP000232721"/>
    </source>
</evidence>
<dbReference type="InterPro" id="IPR051361">
    <property type="entry name" value="ThrE/Ser_Exporter"/>
</dbReference>
<evidence type="ECO:0000256" key="4">
    <source>
        <dbReference type="ARBA" id="ARBA00023136"/>
    </source>
</evidence>
<feature type="transmembrane region" description="Helical" evidence="6">
    <location>
        <begin position="112"/>
        <end position="130"/>
    </location>
</feature>
<proteinExistence type="inferred from homology"/>
<evidence type="ECO:0000256" key="1">
    <source>
        <dbReference type="ARBA" id="ARBA00004141"/>
    </source>
</evidence>
<feature type="domain" description="Threonine/serine exporter-like N-terminal" evidence="7">
    <location>
        <begin position="8"/>
        <end position="246"/>
    </location>
</feature>
<organism evidence="9 10">
    <name type="scientific">Polaribacter sejongensis</name>
    <dbReference type="NCBI Taxonomy" id="985043"/>
    <lineage>
        <taxon>Bacteria</taxon>
        <taxon>Pseudomonadati</taxon>
        <taxon>Bacteroidota</taxon>
        <taxon>Flavobacteriia</taxon>
        <taxon>Flavobacteriales</taxon>
        <taxon>Flavobacteriaceae</taxon>
    </lineage>
</organism>
<comment type="similarity">
    <text evidence="5">Belongs to the ThrE exporter (TC 2.A.79) family.</text>
</comment>
<reference evidence="9 10" key="1">
    <citation type="submission" date="2017-02" db="EMBL/GenBank/DDBJ databases">
        <title>Trade-off between light-utilization and light-protection in marine flavobacteria.</title>
        <authorList>
            <person name="Kumagai Y."/>
            <person name="Yoshizawa S."/>
            <person name="Kogure K."/>
            <person name="Iwasaki W."/>
        </authorList>
    </citation>
    <scope>NUCLEOTIDE SEQUENCE [LARGE SCALE GENOMIC DNA]</scope>
    <source>
        <strain evidence="9 10">KCTC 23670</strain>
    </source>
</reference>
<evidence type="ECO:0000313" key="9">
    <source>
        <dbReference type="EMBL" id="AUC22476.1"/>
    </source>
</evidence>
<evidence type="ECO:0008006" key="11">
    <source>
        <dbReference type="Google" id="ProtNLM"/>
    </source>
</evidence>
<gene>
    <name evidence="9" type="ORF">BTO15_10425</name>
</gene>
<dbReference type="EMBL" id="CP019336">
    <property type="protein sequence ID" value="AUC22476.1"/>
    <property type="molecule type" value="Genomic_DNA"/>
</dbReference>
<keyword evidence="4 6" id="KW-0472">Membrane</keyword>
<dbReference type="Pfam" id="PF06738">
    <property type="entry name" value="ThrE"/>
    <property type="match status" value="1"/>
</dbReference>
<feature type="transmembrane region" description="Helical" evidence="6">
    <location>
        <begin position="340"/>
        <end position="358"/>
    </location>
</feature>